<keyword evidence="1" id="KW-0812">Transmembrane</keyword>
<keyword evidence="1" id="KW-1133">Transmembrane helix</keyword>
<evidence type="ECO:0000313" key="2">
    <source>
        <dbReference type="EMBL" id="CAB4891036.1"/>
    </source>
</evidence>
<protein>
    <submittedName>
        <fullName evidence="2">Unannotated protein</fullName>
    </submittedName>
</protein>
<evidence type="ECO:0000256" key="1">
    <source>
        <dbReference type="SAM" id="Phobius"/>
    </source>
</evidence>
<reference evidence="2" key="1">
    <citation type="submission" date="2020-05" db="EMBL/GenBank/DDBJ databases">
        <authorList>
            <person name="Chiriac C."/>
            <person name="Salcher M."/>
            <person name="Ghai R."/>
            <person name="Kavagutti S V."/>
        </authorList>
    </citation>
    <scope>NUCLEOTIDE SEQUENCE</scope>
</reference>
<sequence length="180" mass="19723">MNRSTAQRAKLTTSQILARTAVILSVLFLLGMWVYAFGGFATRKAAAKIDDRAWTKRAEQICVQRNALLATNADEIRKTTDGSPQAVGRGVKAATDLIEAAQNEIMTPKPTSAHDVRLVDTFDSLYRTYIADRRATEARLAKGEKAELNETMLNGSPVSETIADFTRPNLMDSCAVPAQF</sequence>
<feature type="transmembrane region" description="Helical" evidence="1">
    <location>
        <begin position="21"/>
        <end position="41"/>
    </location>
</feature>
<name>A0A6J7F600_9ZZZZ</name>
<gene>
    <name evidence="2" type="ORF">UFOPK3376_02836</name>
</gene>
<accession>A0A6J7F600</accession>
<proteinExistence type="predicted"/>
<dbReference type="EMBL" id="CAFBLP010000109">
    <property type="protein sequence ID" value="CAB4891036.1"/>
    <property type="molecule type" value="Genomic_DNA"/>
</dbReference>
<keyword evidence="1" id="KW-0472">Membrane</keyword>
<organism evidence="2">
    <name type="scientific">freshwater metagenome</name>
    <dbReference type="NCBI Taxonomy" id="449393"/>
    <lineage>
        <taxon>unclassified sequences</taxon>
        <taxon>metagenomes</taxon>
        <taxon>ecological metagenomes</taxon>
    </lineage>
</organism>
<dbReference type="AlphaFoldDB" id="A0A6J7F600"/>